<evidence type="ECO:0000256" key="1">
    <source>
        <dbReference type="SAM" id="SignalP"/>
    </source>
</evidence>
<feature type="signal peptide" evidence="1">
    <location>
        <begin position="1"/>
        <end position="31"/>
    </location>
</feature>
<protein>
    <submittedName>
        <fullName evidence="2">Uncharacterized protein</fullName>
    </submittedName>
</protein>
<keyword evidence="3" id="KW-1185">Reference proteome</keyword>
<keyword evidence="1" id="KW-0732">Signal</keyword>
<dbReference type="CDD" id="cd12797">
    <property type="entry name" value="M23_peptidase"/>
    <property type="match status" value="1"/>
</dbReference>
<comment type="caution">
    <text evidence="2">The sequence shown here is derived from an EMBL/GenBank/DDBJ whole genome shotgun (WGS) entry which is preliminary data.</text>
</comment>
<dbReference type="RefSeq" id="WP_071114735.1">
    <property type="nucleotide sequence ID" value="NZ_MKCT01000080.1"/>
</dbReference>
<dbReference type="Proteomes" id="UP000180280">
    <property type="component" value="Unassembled WGS sequence"/>
</dbReference>
<dbReference type="SUPFAM" id="SSF51261">
    <property type="entry name" value="Duplicated hybrid motif"/>
    <property type="match status" value="1"/>
</dbReference>
<name>A0ABX3C7M7_9NEIS</name>
<sequence>MKTFLLCFFAALTAIAAGSTAVILSSGSAGADGINLPQGGGGAAGFCFAKPFQGSVRVTSPASAARKHPALGTTRPHYGDDIGLPSNTPIYAPADGVVERVAFNVNSAGNFINLKHPTAT</sequence>
<gene>
    <name evidence="2" type="ORF">BI344_21505</name>
</gene>
<dbReference type="InterPro" id="IPR011055">
    <property type="entry name" value="Dup_hybrid_motif"/>
</dbReference>
<dbReference type="Gene3D" id="2.70.70.10">
    <property type="entry name" value="Glucose Permease (Domain IIA)"/>
    <property type="match status" value="1"/>
</dbReference>
<evidence type="ECO:0000313" key="2">
    <source>
        <dbReference type="EMBL" id="OHX16435.1"/>
    </source>
</evidence>
<organism evidence="2 3">
    <name type="scientific">Chromobacterium sphagni</name>
    <dbReference type="NCBI Taxonomy" id="1903179"/>
    <lineage>
        <taxon>Bacteria</taxon>
        <taxon>Pseudomonadati</taxon>
        <taxon>Pseudomonadota</taxon>
        <taxon>Betaproteobacteria</taxon>
        <taxon>Neisseriales</taxon>
        <taxon>Chromobacteriaceae</taxon>
        <taxon>Chromobacterium</taxon>
    </lineage>
</organism>
<feature type="chain" id="PRO_5045893591" evidence="1">
    <location>
        <begin position="32"/>
        <end position="120"/>
    </location>
</feature>
<reference evidence="2 3" key="1">
    <citation type="submission" date="2016-09" db="EMBL/GenBank/DDBJ databases">
        <title>Chromobacterium muskegensis sp. nov., an insecticidal bacterium isolated from Sphagnum bogs.</title>
        <authorList>
            <person name="Sparks M.E."/>
            <person name="Blackburn M.B."/>
            <person name="Gundersen-Rindal D.E."/>
            <person name="Mitchell A."/>
            <person name="Farrar R."/>
            <person name="Kuhar D."/>
        </authorList>
    </citation>
    <scope>NUCLEOTIDE SEQUENCE [LARGE SCALE GENOMIC DNA]</scope>
    <source>
        <strain evidence="2 3">14B-1</strain>
    </source>
</reference>
<dbReference type="EMBL" id="MKCT01000080">
    <property type="protein sequence ID" value="OHX16435.1"/>
    <property type="molecule type" value="Genomic_DNA"/>
</dbReference>
<accession>A0ABX3C7M7</accession>
<proteinExistence type="predicted"/>
<evidence type="ECO:0000313" key="3">
    <source>
        <dbReference type="Proteomes" id="UP000180280"/>
    </source>
</evidence>